<evidence type="ECO:0000313" key="1">
    <source>
        <dbReference type="EMBL" id="KMQ70939.1"/>
    </source>
</evidence>
<organism evidence="1 2">
    <name type="scientific">Chryseobacterium koreense CCUG 49689</name>
    <dbReference type="NCBI Taxonomy" id="1304281"/>
    <lineage>
        <taxon>Bacteria</taxon>
        <taxon>Pseudomonadati</taxon>
        <taxon>Bacteroidota</taxon>
        <taxon>Flavobacteriia</taxon>
        <taxon>Flavobacteriales</taxon>
        <taxon>Weeksellaceae</taxon>
        <taxon>Chryseobacterium group</taxon>
        <taxon>Chryseobacterium</taxon>
    </lineage>
</organism>
<keyword evidence="2" id="KW-1185">Reference proteome</keyword>
<evidence type="ECO:0000313" key="2">
    <source>
        <dbReference type="Proteomes" id="UP000035900"/>
    </source>
</evidence>
<protein>
    <submittedName>
        <fullName evidence="1">Uncharacterized protein</fullName>
    </submittedName>
</protein>
<name>A0A0J7IYP9_9FLAO</name>
<proteinExistence type="predicted"/>
<sequence length="62" mass="6923">MLILNTTQSTTELQKIAFQFELPYTTAKAKNQKKPDIIGLPLLNQIPLGTYLVISGSKITFQ</sequence>
<dbReference type="AlphaFoldDB" id="A0A0J7IYP9"/>
<reference evidence="1 2" key="1">
    <citation type="journal article" date="2004" name="Int. J. Syst. Evol. Microbiol.">
        <title>Kaistella koreensis gen. nov., sp. nov., a novel member of the Chryseobacterium-Bergeyella-Riemerella branch.</title>
        <authorList>
            <person name="Kim M.K."/>
            <person name="Im W.T."/>
            <person name="Shin Y.K."/>
            <person name="Lim J.H."/>
            <person name="Kim S.H."/>
            <person name="Lee B.C."/>
            <person name="Park M.Y."/>
            <person name="Lee K.Y."/>
            <person name="Lee S.T."/>
        </authorList>
    </citation>
    <scope>NUCLEOTIDE SEQUENCE [LARGE SCALE GENOMIC DNA]</scope>
    <source>
        <strain evidence="1 2">CCUG 49689</strain>
    </source>
</reference>
<comment type="caution">
    <text evidence="1">The sequence shown here is derived from an EMBL/GenBank/DDBJ whole genome shotgun (WGS) entry which is preliminary data.</text>
</comment>
<dbReference type="EMBL" id="LFNG01000012">
    <property type="protein sequence ID" value="KMQ70939.1"/>
    <property type="molecule type" value="Genomic_DNA"/>
</dbReference>
<gene>
    <name evidence="1" type="ORF">ACM44_10005</name>
</gene>
<accession>A0A0J7IYP9</accession>
<dbReference type="Proteomes" id="UP000035900">
    <property type="component" value="Unassembled WGS sequence"/>
</dbReference>